<evidence type="ECO:0000256" key="5">
    <source>
        <dbReference type="ARBA" id="ARBA00022729"/>
    </source>
</evidence>
<keyword evidence="5" id="KW-0732">Signal</keyword>
<dbReference type="InterPro" id="IPR012910">
    <property type="entry name" value="Plug_dom"/>
</dbReference>
<dbReference type="Proteomes" id="UP000246077">
    <property type="component" value="Unassembled WGS sequence"/>
</dbReference>
<evidence type="ECO:0000256" key="11">
    <source>
        <dbReference type="PROSITE-ProRule" id="PRU10144"/>
    </source>
</evidence>
<feature type="short sequence motif" description="TonB C-terminal box" evidence="11">
    <location>
        <begin position="679"/>
        <end position="696"/>
    </location>
</feature>
<evidence type="ECO:0000256" key="3">
    <source>
        <dbReference type="ARBA" id="ARBA00022452"/>
    </source>
</evidence>
<feature type="domain" description="TonB-dependent receptor-like beta-barrel" evidence="13">
    <location>
        <begin position="281"/>
        <end position="670"/>
    </location>
</feature>
<dbReference type="SUPFAM" id="SSF56935">
    <property type="entry name" value="Porins"/>
    <property type="match status" value="1"/>
</dbReference>
<evidence type="ECO:0000256" key="9">
    <source>
        <dbReference type="ARBA" id="ARBA00023237"/>
    </source>
</evidence>
<keyword evidence="6 12" id="KW-0798">TonB box</keyword>
<dbReference type="GO" id="GO:0044718">
    <property type="term" value="P:siderophore transmembrane transport"/>
    <property type="evidence" value="ECO:0007669"/>
    <property type="project" value="TreeGrafter"/>
</dbReference>
<keyword evidence="4 10" id="KW-0812">Transmembrane</keyword>
<dbReference type="GO" id="GO:0009279">
    <property type="term" value="C:cell outer membrane"/>
    <property type="evidence" value="ECO:0007669"/>
    <property type="project" value="UniProtKB-SubCell"/>
</dbReference>
<dbReference type="PANTHER" id="PTHR30069:SF29">
    <property type="entry name" value="HEMOGLOBIN AND HEMOGLOBIN-HAPTOGLOBIN-BINDING PROTEIN 1-RELATED"/>
    <property type="match status" value="1"/>
</dbReference>
<evidence type="ECO:0000259" key="14">
    <source>
        <dbReference type="Pfam" id="PF07715"/>
    </source>
</evidence>
<keyword evidence="8 15" id="KW-0675">Receptor</keyword>
<dbReference type="OrthoDB" id="9760333at2"/>
<dbReference type="InterPro" id="IPR010917">
    <property type="entry name" value="TonB_rcpt_CS"/>
</dbReference>
<dbReference type="InterPro" id="IPR037066">
    <property type="entry name" value="Plug_dom_sf"/>
</dbReference>
<sequence length="696" mass="76224">MAALAAALGGGTALAQSADEPGRVFELGEIVVIGEAPGGQTAGEAPSQDAIGDEEIYRFNRNSLDDALTLVPGVHVDGFGGSRNEKIAFVRGFDLFQVPLSIDGVRVYLPYDNRLDLGRFLTPDLAEVQVQKGYVSVLNGPGGMGGAINLVTRKPAKDFEGDARFGIEMGNTGSVTSFTSAGSIGVLRERFYLQAGAAVRDSDGWYLPDSYRAPAVGNGPPVEDGGLRDHSATVDWRMNLKAGFTPNATDEYSLSFTHQEGEKEAPLDVTQRVRGITPTIGAGQAQRLWTWPTWDYESIYFLSHTALGAKSYVDTKLFYNELSNLLSSFDDATYSTQARTGNPFAFDSYYDEYGYGGSIEVGTELIERNLLKAAVHYRRDAHESRNIDAPGAAGAAFDPTIRQVEDVWSFGLENTFHVTDRLDFVAGLSYDRRSLEKAEDFNGVGVFTYPLTTDDAINWQGALLYDLGAQGRLHASVSSRTRFPTLWERFSTRFSTSQPNPDLQAERATNYEIGWSGSVGGTLDVGASIFYSDVEDVIQAIALTTAPVLWQNQNVGDGEYYGAELKLEWAALESLRLGANYTFLEREVNAPSFPGLKPVGTPRHYAFVYADWQPCEEFTLTPSAELSSSRYSSSRFEDAVFRQDGFALVNLAAEYRLNANVSLLAGARNLFDETYQVQEGYPEAGRSFYMTGRISF</sequence>
<dbReference type="Gene3D" id="2.170.130.10">
    <property type="entry name" value="TonB-dependent receptor, plug domain"/>
    <property type="match status" value="1"/>
</dbReference>
<dbReference type="InterPro" id="IPR000531">
    <property type="entry name" value="Beta-barrel_TonB"/>
</dbReference>
<keyword evidence="2 10" id="KW-0813">Transport</keyword>
<keyword evidence="7 10" id="KW-0472">Membrane</keyword>
<dbReference type="PROSITE" id="PS01156">
    <property type="entry name" value="TONB_DEPENDENT_REC_2"/>
    <property type="match status" value="1"/>
</dbReference>
<comment type="caution">
    <text evidence="15">The sequence shown here is derived from an EMBL/GenBank/DDBJ whole genome shotgun (WGS) entry which is preliminary data.</text>
</comment>
<dbReference type="Gene3D" id="2.40.170.20">
    <property type="entry name" value="TonB-dependent receptor, beta-barrel domain"/>
    <property type="match status" value="1"/>
</dbReference>
<evidence type="ECO:0000256" key="4">
    <source>
        <dbReference type="ARBA" id="ARBA00022692"/>
    </source>
</evidence>
<keyword evidence="9 10" id="KW-0998">Cell outer membrane</keyword>
<evidence type="ECO:0000313" key="16">
    <source>
        <dbReference type="Proteomes" id="UP000246077"/>
    </source>
</evidence>
<evidence type="ECO:0000256" key="6">
    <source>
        <dbReference type="ARBA" id="ARBA00023077"/>
    </source>
</evidence>
<name>A0A317E347_9PROT</name>
<keyword evidence="3 10" id="KW-1134">Transmembrane beta strand</keyword>
<dbReference type="AlphaFoldDB" id="A0A317E347"/>
<dbReference type="InterPro" id="IPR036942">
    <property type="entry name" value="Beta-barrel_TonB_sf"/>
</dbReference>
<dbReference type="PROSITE" id="PS52016">
    <property type="entry name" value="TONB_DEPENDENT_REC_3"/>
    <property type="match status" value="1"/>
</dbReference>
<gene>
    <name evidence="15" type="ORF">DKG75_10775</name>
</gene>
<reference evidence="16" key="1">
    <citation type="submission" date="2018-05" db="EMBL/GenBank/DDBJ databases">
        <title>Zavarzinia sp. HR-AS.</title>
        <authorList>
            <person name="Lee Y."/>
            <person name="Jeon C.O."/>
        </authorList>
    </citation>
    <scope>NUCLEOTIDE SEQUENCE [LARGE SCALE GENOMIC DNA]</scope>
    <source>
        <strain evidence="16">DSM 1231</strain>
    </source>
</reference>
<dbReference type="Pfam" id="PF07715">
    <property type="entry name" value="Plug"/>
    <property type="match status" value="1"/>
</dbReference>
<proteinExistence type="inferred from homology"/>
<evidence type="ECO:0000256" key="1">
    <source>
        <dbReference type="ARBA" id="ARBA00004571"/>
    </source>
</evidence>
<keyword evidence="16" id="KW-1185">Reference proteome</keyword>
<dbReference type="RefSeq" id="WP_109921704.1">
    <property type="nucleotide sequence ID" value="NZ_QGLF01000003.1"/>
</dbReference>
<evidence type="ECO:0000313" key="15">
    <source>
        <dbReference type="EMBL" id="PWR21061.1"/>
    </source>
</evidence>
<comment type="similarity">
    <text evidence="10 12">Belongs to the TonB-dependent receptor family.</text>
</comment>
<feature type="domain" description="TonB-dependent receptor plug" evidence="14">
    <location>
        <begin position="47"/>
        <end position="147"/>
    </location>
</feature>
<evidence type="ECO:0000256" key="12">
    <source>
        <dbReference type="RuleBase" id="RU003357"/>
    </source>
</evidence>
<comment type="subcellular location">
    <subcellularLocation>
        <location evidence="1 10">Cell outer membrane</location>
        <topology evidence="1 10">Multi-pass membrane protein</topology>
    </subcellularLocation>
</comment>
<organism evidence="15 16">
    <name type="scientific">Zavarzinia compransoris</name>
    <dbReference type="NCBI Taxonomy" id="1264899"/>
    <lineage>
        <taxon>Bacteria</taxon>
        <taxon>Pseudomonadati</taxon>
        <taxon>Pseudomonadota</taxon>
        <taxon>Alphaproteobacteria</taxon>
        <taxon>Rhodospirillales</taxon>
        <taxon>Zavarziniaceae</taxon>
        <taxon>Zavarzinia</taxon>
    </lineage>
</organism>
<dbReference type="GO" id="GO:0015344">
    <property type="term" value="F:siderophore uptake transmembrane transporter activity"/>
    <property type="evidence" value="ECO:0007669"/>
    <property type="project" value="TreeGrafter"/>
</dbReference>
<dbReference type="Pfam" id="PF00593">
    <property type="entry name" value="TonB_dep_Rec_b-barrel"/>
    <property type="match status" value="1"/>
</dbReference>
<protein>
    <submittedName>
        <fullName evidence="15">TonB-dependent receptor</fullName>
    </submittedName>
</protein>
<evidence type="ECO:0000259" key="13">
    <source>
        <dbReference type="Pfam" id="PF00593"/>
    </source>
</evidence>
<dbReference type="CDD" id="cd01347">
    <property type="entry name" value="ligand_gated_channel"/>
    <property type="match status" value="1"/>
</dbReference>
<evidence type="ECO:0000256" key="8">
    <source>
        <dbReference type="ARBA" id="ARBA00023170"/>
    </source>
</evidence>
<dbReference type="InterPro" id="IPR039426">
    <property type="entry name" value="TonB-dep_rcpt-like"/>
</dbReference>
<accession>A0A317E347</accession>
<evidence type="ECO:0000256" key="10">
    <source>
        <dbReference type="PROSITE-ProRule" id="PRU01360"/>
    </source>
</evidence>
<dbReference type="EMBL" id="QGLF01000003">
    <property type="protein sequence ID" value="PWR21061.1"/>
    <property type="molecule type" value="Genomic_DNA"/>
</dbReference>
<evidence type="ECO:0000256" key="7">
    <source>
        <dbReference type="ARBA" id="ARBA00023136"/>
    </source>
</evidence>
<evidence type="ECO:0000256" key="2">
    <source>
        <dbReference type="ARBA" id="ARBA00022448"/>
    </source>
</evidence>
<dbReference type="PANTHER" id="PTHR30069">
    <property type="entry name" value="TONB-DEPENDENT OUTER MEMBRANE RECEPTOR"/>
    <property type="match status" value="1"/>
</dbReference>